<proteinExistence type="predicted"/>
<dbReference type="GO" id="GO:0016831">
    <property type="term" value="F:carboxy-lyase activity"/>
    <property type="evidence" value="ECO:0007669"/>
    <property type="project" value="UniProtKB-KW"/>
</dbReference>
<gene>
    <name evidence="4" type="ORF">RAMLITH_22460</name>
</gene>
<dbReference type="CDD" id="cd07035">
    <property type="entry name" value="TPP_PYR_POX_like"/>
    <property type="match status" value="1"/>
</dbReference>
<protein>
    <submittedName>
        <fullName evidence="4">Decarboxylase</fullName>
    </submittedName>
</protein>
<evidence type="ECO:0000256" key="1">
    <source>
        <dbReference type="ARBA" id="ARBA00022793"/>
    </source>
</evidence>
<dbReference type="GO" id="GO:0030976">
    <property type="term" value="F:thiamine pyrophosphate binding"/>
    <property type="evidence" value="ECO:0007669"/>
    <property type="project" value="InterPro"/>
</dbReference>
<evidence type="ECO:0000256" key="2">
    <source>
        <dbReference type="ARBA" id="ARBA00023239"/>
    </source>
</evidence>
<name>A0A7X6DK13_9BURK</name>
<dbReference type="PANTHER" id="PTHR42818:SF1">
    <property type="entry name" value="SULFOPYRUVATE DECARBOXYLASE"/>
    <property type="match status" value="1"/>
</dbReference>
<keyword evidence="5" id="KW-1185">Reference proteome</keyword>
<sequence>MAGRAGETWDEIVVRVLKANEVKLVAYVPDKVLAPVIKRLQADDYFTVISPAREEEAVGIVTGAYMAGLRGIVLMQTSGFTTLANVLASLTVPCQIPLVMMISERGTIGDHQLGQAIVCRTMRPILETLGIEHFAIQRLEDVEFVTDRMIKQAFTTQAGAALIMSPLLTSRGKKSY</sequence>
<feature type="domain" description="Thiamine pyrophosphate enzyme N-terminal TPP-binding" evidence="3">
    <location>
        <begin position="10"/>
        <end position="111"/>
    </location>
</feature>
<keyword evidence="2" id="KW-0456">Lyase</keyword>
<dbReference type="Pfam" id="PF02776">
    <property type="entry name" value="TPP_enzyme_N"/>
    <property type="match status" value="1"/>
</dbReference>
<keyword evidence="1" id="KW-0210">Decarboxylase</keyword>
<dbReference type="InterPro" id="IPR012001">
    <property type="entry name" value="Thiamin_PyroP_enz_TPP-bd_dom"/>
</dbReference>
<dbReference type="AlphaFoldDB" id="A0A7X6DK13"/>
<dbReference type="PANTHER" id="PTHR42818">
    <property type="entry name" value="SULFOPYRUVATE DECARBOXYLASE SUBUNIT ALPHA"/>
    <property type="match status" value="1"/>
</dbReference>
<evidence type="ECO:0000313" key="5">
    <source>
        <dbReference type="Proteomes" id="UP000521868"/>
    </source>
</evidence>
<dbReference type="Proteomes" id="UP000521868">
    <property type="component" value="Unassembled WGS sequence"/>
</dbReference>
<comment type="caution">
    <text evidence="4">The sequence shown here is derived from an EMBL/GenBank/DDBJ whole genome shotgun (WGS) entry which is preliminary data.</text>
</comment>
<dbReference type="InterPro" id="IPR051818">
    <property type="entry name" value="TPP_dependent_decarboxylase"/>
</dbReference>
<dbReference type="SUPFAM" id="SSF52518">
    <property type="entry name" value="Thiamin diphosphate-binding fold (THDP-binding)"/>
    <property type="match status" value="1"/>
</dbReference>
<reference evidence="4 5" key="1">
    <citation type="journal article" date="2020" name="Nature">
        <title>Bacterial chemolithoautotrophy via manganese oxidation.</title>
        <authorList>
            <person name="Yu H."/>
            <person name="Leadbetter J.R."/>
        </authorList>
    </citation>
    <scope>NUCLEOTIDE SEQUENCE [LARGE SCALE GENOMIC DNA]</scope>
    <source>
        <strain evidence="4 5">RBP-1</strain>
    </source>
</reference>
<accession>A0A7X6DK13</accession>
<evidence type="ECO:0000313" key="4">
    <source>
        <dbReference type="EMBL" id="NKE68587.1"/>
    </source>
</evidence>
<dbReference type="EMBL" id="VTOX01000011">
    <property type="protein sequence ID" value="NKE68587.1"/>
    <property type="molecule type" value="Genomic_DNA"/>
</dbReference>
<dbReference type="InterPro" id="IPR029061">
    <property type="entry name" value="THDP-binding"/>
</dbReference>
<organism evidence="4 5">
    <name type="scientific">Ramlibacter lithotrophicus</name>
    <dbReference type="NCBI Taxonomy" id="2606681"/>
    <lineage>
        <taxon>Bacteria</taxon>
        <taxon>Pseudomonadati</taxon>
        <taxon>Pseudomonadota</taxon>
        <taxon>Betaproteobacteria</taxon>
        <taxon>Burkholderiales</taxon>
        <taxon>Comamonadaceae</taxon>
        <taxon>Ramlibacter</taxon>
    </lineage>
</organism>
<dbReference type="Gene3D" id="3.40.50.970">
    <property type="match status" value="1"/>
</dbReference>
<evidence type="ECO:0000259" key="3">
    <source>
        <dbReference type="Pfam" id="PF02776"/>
    </source>
</evidence>